<dbReference type="Gene3D" id="3.90.76.10">
    <property type="entry name" value="Dipeptide-binding Protein, Domain 1"/>
    <property type="match status" value="1"/>
</dbReference>
<protein>
    <submittedName>
        <fullName evidence="4">ABC transporter substrate-binding protein</fullName>
    </submittedName>
</protein>
<dbReference type="GO" id="GO:1904680">
    <property type="term" value="F:peptide transmembrane transporter activity"/>
    <property type="evidence" value="ECO:0007669"/>
    <property type="project" value="TreeGrafter"/>
</dbReference>
<dbReference type="GO" id="GO:0043190">
    <property type="term" value="C:ATP-binding cassette (ABC) transporter complex"/>
    <property type="evidence" value="ECO:0007669"/>
    <property type="project" value="InterPro"/>
</dbReference>
<evidence type="ECO:0000313" key="4">
    <source>
        <dbReference type="EMBL" id="WTS11145.1"/>
    </source>
</evidence>
<feature type="chain" id="PRO_5043446130" evidence="2">
    <location>
        <begin position="41"/>
        <end position="562"/>
    </location>
</feature>
<feature type="compositionally biased region" description="Basic and acidic residues" evidence="1">
    <location>
        <begin position="189"/>
        <end position="198"/>
    </location>
</feature>
<dbReference type="InterPro" id="IPR006311">
    <property type="entry name" value="TAT_signal"/>
</dbReference>
<name>A0AAU1TZV0_9ACTN</name>
<feature type="signal peptide" evidence="2">
    <location>
        <begin position="1"/>
        <end position="40"/>
    </location>
</feature>
<organism evidence="4">
    <name type="scientific">Streptomyces sp. NBC_00119</name>
    <dbReference type="NCBI Taxonomy" id="2975659"/>
    <lineage>
        <taxon>Bacteria</taxon>
        <taxon>Bacillati</taxon>
        <taxon>Actinomycetota</taxon>
        <taxon>Actinomycetes</taxon>
        <taxon>Kitasatosporales</taxon>
        <taxon>Streptomycetaceae</taxon>
        <taxon>Streptomyces</taxon>
    </lineage>
</organism>
<dbReference type="PANTHER" id="PTHR30290">
    <property type="entry name" value="PERIPLASMIC BINDING COMPONENT OF ABC TRANSPORTER"/>
    <property type="match status" value="1"/>
</dbReference>
<gene>
    <name evidence="4" type="ORF">OHU69_08740</name>
</gene>
<feature type="domain" description="Solute-binding protein family 5" evidence="3">
    <location>
        <begin position="97"/>
        <end position="462"/>
    </location>
</feature>
<dbReference type="CDD" id="cd08509">
    <property type="entry name" value="PBP2_TmCBP_oligosaccharides_like"/>
    <property type="match status" value="1"/>
</dbReference>
<dbReference type="EMBL" id="CP108195">
    <property type="protein sequence ID" value="WTS11145.1"/>
    <property type="molecule type" value="Genomic_DNA"/>
</dbReference>
<dbReference type="InterPro" id="IPR030678">
    <property type="entry name" value="Peptide/Ni-bd"/>
</dbReference>
<proteinExistence type="predicted"/>
<dbReference type="InterPro" id="IPR000914">
    <property type="entry name" value="SBP_5_dom"/>
</dbReference>
<dbReference type="Gene3D" id="3.10.105.10">
    <property type="entry name" value="Dipeptide-binding Protein, Domain 3"/>
    <property type="match status" value="1"/>
</dbReference>
<dbReference type="GO" id="GO:0015833">
    <property type="term" value="P:peptide transport"/>
    <property type="evidence" value="ECO:0007669"/>
    <property type="project" value="TreeGrafter"/>
</dbReference>
<evidence type="ECO:0000259" key="3">
    <source>
        <dbReference type="Pfam" id="PF00496"/>
    </source>
</evidence>
<dbReference type="PANTHER" id="PTHR30290:SF16">
    <property type="entry name" value="OLIGOPEPTIDE ABC TRANSPORTER, PERIPLASMIC OLIGOPEPTIDE-BINDING PROTEIN"/>
    <property type="match status" value="1"/>
</dbReference>
<dbReference type="PROSITE" id="PS51318">
    <property type="entry name" value="TAT"/>
    <property type="match status" value="1"/>
</dbReference>
<keyword evidence="2" id="KW-0732">Signal</keyword>
<evidence type="ECO:0000256" key="1">
    <source>
        <dbReference type="SAM" id="MobiDB-lite"/>
    </source>
</evidence>
<dbReference type="SUPFAM" id="SSF53850">
    <property type="entry name" value="Periplasmic binding protein-like II"/>
    <property type="match status" value="1"/>
</dbReference>
<dbReference type="Gene3D" id="3.40.190.10">
    <property type="entry name" value="Periplasmic binding protein-like II"/>
    <property type="match status" value="1"/>
</dbReference>
<feature type="region of interest" description="Disordered" evidence="1">
    <location>
        <begin position="187"/>
        <end position="210"/>
    </location>
</feature>
<dbReference type="AlphaFoldDB" id="A0AAU1TZV0"/>
<dbReference type="InterPro" id="IPR039424">
    <property type="entry name" value="SBP_5"/>
</dbReference>
<dbReference type="GO" id="GO:0042597">
    <property type="term" value="C:periplasmic space"/>
    <property type="evidence" value="ECO:0007669"/>
    <property type="project" value="UniProtKB-ARBA"/>
</dbReference>
<accession>A0AAU1TZV0</accession>
<sequence length="562" mass="61504">MNPKNRTNATTPTTLSRTHAIRTGTVAALALALAATGCSATPTASGGAGASSLTANLGFSGTTITRNFNPFSLTASQGTFGFQYEALFDFNILKGGEFKPWLGTKYTWSDGGKKITIDLDKRANWSDGSQLTAADVVFTMDYVRDNKLPPSWAFDYKKATAADDHTLEITFDKPAYSKLDSIGGITPVPKKEWQDRNGKTYTNPDPVGSGPYKLRQYSAQQLTFQARDNYWKQKNIPVKTVKAPVITQAAEVPKLLSGELEWSGGVVPDVQKQYISKDPKNHHAWYPTYGGQYMFFNHTKKPFTNVHVRRALSLAVDRTQLLGITNPGMFNTLNLTGLDSRTQGKWIDAKYKDAEQPKAELAKSLAEFEKAGYTRKNGKLVDGSGKQLSFSIIEVSTWGDAVQFDKVVASQLEKAGVNVSVKPTDASQLDVKRKKGDFDVLIGGAVYYSTPYNYFKDMLWSGNAGVWTNYGHYKSAKADALIKELGETGDQAEIKKISAELEGMMVDDVPAAPLITIGVSSEYNSRNWTGWPTAKNPYAQPAPWAGGIDSMSILLNLRPAKG</sequence>
<reference evidence="4" key="1">
    <citation type="submission" date="2022-10" db="EMBL/GenBank/DDBJ databases">
        <title>The complete genomes of actinobacterial strains from the NBC collection.</title>
        <authorList>
            <person name="Joergensen T.S."/>
            <person name="Alvarez Arevalo M."/>
            <person name="Sterndorff E.B."/>
            <person name="Faurdal D."/>
            <person name="Vuksanovic O."/>
            <person name="Mourched A.-S."/>
            <person name="Charusanti P."/>
            <person name="Shaw S."/>
            <person name="Blin K."/>
            <person name="Weber T."/>
        </authorList>
    </citation>
    <scope>NUCLEOTIDE SEQUENCE</scope>
    <source>
        <strain evidence="4">NBC_00119</strain>
    </source>
</reference>
<dbReference type="PIRSF" id="PIRSF002741">
    <property type="entry name" value="MppA"/>
    <property type="match status" value="1"/>
</dbReference>
<dbReference type="Pfam" id="PF00496">
    <property type="entry name" value="SBP_bac_5"/>
    <property type="match status" value="1"/>
</dbReference>
<evidence type="ECO:0000256" key="2">
    <source>
        <dbReference type="SAM" id="SignalP"/>
    </source>
</evidence>